<dbReference type="GO" id="GO:0000976">
    <property type="term" value="F:transcription cis-regulatory region binding"/>
    <property type="evidence" value="ECO:0007669"/>
    <property type="project" value="TreeGrafter"/>
</dbReference>
<protein>
    <submittedName>
        <fullName evidence="5">TetR family transcriptional regulator</fullName>
    </submittedName>
</protein>
<dbReference type="PRINTS" id="PR00455">
    <property type="entry name" value="HTHTETR"/>
</dbReference>
<dbReference type="PANTHER" id="PTHR30055:SF226">
    <property type="entry name" value="HTH-TYPE TRANSCRIPTIONAL REGULATOR PKSA"/>
    <property type="match status" value="1"/>
</dbReference>
<reference evidence="5" key="2">
    <citation type="submission" date="2020-09" db="EMBL/GenBank/DDBJ databases">
        <authorList>
            <person name="Sun Q."/>
            <person name="Zhou Y."/>
        </authorList>
    </citation>
    <scope>NUCLEOTIDE SEQUENCE</scope>
    <source>
        <strain evidence="5">CGMCC 1.12827</strain>
    </source>
</reference>
<reference evidence="5" key="1">
    <citation type="journal article" date="2014" name="Int. J. Syst. Evol. Microbiol.">
        <title>Complete genome sequence of Corynebacterium casei LMG S-19264T (=DSM 44701T), isolated from a smear-ripened cheese.</title>
        <authorList>
            <consortium name="US DOE Joint Genome Institute (JGI-PGF)"/>
            <person name="Walter F."/>
            <person name="Albersmeier A."/>
            <person name="Kalinowski J."/>
            <person name="Ruckert C."/>
        </authorList>
    </citation>
    <scope>NUCLEOTIDE SEQUENCE</scope>
    <source>
        <strain evidence="5">CGMCC 1.12827</strain>
    </source>
</reference>
<feature type="region of interest" description="Disordered" evidence="3">
    <location>
        <begin position="1"/>
        <end position="27"/>
    </location>
</feature>
<feature type="DNA-binding region" description="H-T-H motif" evidence="2">
    <location>
        <begin position="52"/>
        <end position="71"/>
    </location>
</feature>
<dbReference type="EMBL" id="BMGC01000022">
    <property type="protein sequence ID" value="GGB38718.1"/>
    <property type="molecule type" value="Genomic_DNA"/>
</dbReference>
<evidence type="ECO:0000259" key="4">
    <source>
        <dbReference type="PROSITE" id="PS50977"/>
    </source>
</evidence>
<evidence type="ECO:0000313" key="6">
    <source>
        <dbReference type="Proteomes" id="UP000621454"/>
    </source>
</evidence>
<dbReference type="PROSITE" id="PS50977">
    <property type="entry name" value="HTH_TETR_2"/>
    <property type="match status" value="1"/>
</dbReference>
<dbReference type="InterPro" id="IPR009057">
    <property type="entry name" value="Homeodomain-like_sf"/>
</dbReference>
<dbReference type="InterPro" id="IPR041674">
    <property type="entry name" value="TetR_C_22"/>
</dbReference>
<name>A0A916TCR9_9ACTN</name>
<sequence length="231" mass="25359">MIPATDSIRLTETPTASPLRREPRQKRSRERVAAILTSTAELLEESGYQSLTTASIAEHAGLSVSSLYQFFANVDAIIVELVREWTQQFDAVLAQVEVPTLDDFPASLDSIVDSYVRFFRETPGFRAVYFSSSLRGEARSLDKQSNARLANLLATSWASLLDDPPADLETADLETTDLHTAALVTVHIADSLLGLAFRVDPSGDDDTITEAKRAVRAYLTSRIPALWESGV</sequence>
<dbReference type="Pfam" id="PF00440">
    <property type="entry name" value="TetR_N"/>
    <property type="match status" value="1"/>
</dbReference>
<dbReference type="Pfam" id="PF17928">
    <property type="entry name" value="TetR_C_22"/>
    <property type="match status" value="1"/>
</dbReference>
<dbReference type="Proteomes" id="UP000621454">
    <property type="component" value="Unassembled WGS sequence"/>
</dbReference>
<dbReference type="SUPFAM" id="SSF46689">
    <property type="entry name" value="Homeodomain-like"/>
    <property type="match status" value="1"/>
</dbReference>
<dbReference type="AlphaFoldDB" id="A0A916TCR9"/>
<accession>A0A916TCR9</accession>
<evidence type="ECO:0000256" key="2">
    <source>
        <dbReference type="PROSITE-ProRule" id="PRU00335"/>
    </source>
</evidence>
<dbReference type="PANTHER" id="PTHR30055">
    <property type="entry name" value="HTH-TYPE TRANSCRIPTIONAL REGULATOR RUTR"/>
    <property type="match status" value="1"/>
</dbReference>
<proteinExistence type="predicted"/>
<evidence type="ECO:0000313" key="5">
    <source>
        <dbReference type="EMBL" id="GGB38718.1"/>
    </source>
</evidence>
<dbReference type="RefSeq" id="WP_188587206.1">
    <property type="nucleotide sequence ID" value="NZ_BMGC01000022.1"/>
</dbReference>
<evidence type="ECO:0000256" key="1">
    <source>
        <dbReference type="ARBA" id="ARBA00023125"/>
    </source>
</evidence>
<feature type="domain" description="HTH tetR-type" evidence="4">
    <location>
        <begin position="29"/>
        <end position="89"/>
    </location>
</feature>
<comment type="caution">
    <text evidence="5">The sequence shown here is derived from an EMBL/GenBank/DDBJ whole genome shotgun (WGS) entry which is preliminary data.</text>
</comment>
<dbReference type="InterPro" id="IPR001647">
    <property type="entry name" value="HTH_TetR"/>
</dbReference>
<keyword evidence="1 2" id="KW-0238">DNA-binding</keyword>
<dbReference type="InterPro" id="IPR050109">
    <property type="entry name" value="HTH-type_TetR-like_transc_reg"/>
</dbReference>
<dbReference type="GO" id="GO:0003700">
    <property type="term" value="F:DNA-binding transcription factor activity"/>
    <property type="evidence" value="ECO:0007669"/>
    <property type="project" value="TreeGrafter"/>
</dbReference>
<evidence type="ECO:0000256" key="3">
    <source>
        <dbReference type="SAM" id="MobiDB-lite"/>
    </source>
</evidence>
<keyword evidence="6" id="KW-1185">Reference proteome</keyword>
<dbReference type="Gene3D" id="1.10.357.10">
    <property type="entry name" value="Tetracycline Repressor, domain 2"/>
    <property type="match status" value="1"/>
</dbReference>
<gene>
    <name evidence="5" type="ORF">GCM10011489_28000</name>
</gene>
<organism evidence="5 6">
    <name type="scientific">Gordonia jinhuaensis</name>
    <dbReference type="NCBI Taxonomy" id="1517702"/>
    <lineage>
        <taxon>Bacteria</taxon>
        <taxon>Bacillati</taxon>
        <taxon>Actinomycetota</taxon>
        <taxon>Actinomycetes</taxon>
        <taxon>Mycobacteriales</taxon>
        <taxon>Gordoniaceae</taxon>
        <taxon>Gordonia</taxon>
    </lineage>
</organism>